<keyword evidence="2" id="KW-1185">Reference proteome</keyword>
<evidence type="ECO:0000313" key="1">
    <source>
        <dbReference type="EMBL" id="OPC84177.1"/>
    </source>
</evidence>
<dbReference type="AlphaFoldDB" id="A0A1T3P4Z7"/>
<protein>
    <submittedName>
        <fullName evidence="1">Uncharacterized protein</fullName>
    </submittedName>
</protein>
<dbReference type="EMBL" id="MWQN01000001">
    <property type="protein sequence ID" value="OPC84177.1"/>
    <property type="molecule type" value="Genomic_DNA"/>
</dbReference>
<comment type="caution">
    <text evidence="1">The sequence shown here is derived from an EMBL/GenBank/DDBJ whole genome shotgun (WGS) entry which is preliminary data.</text>
</comment>
<evidence type="ECO:0000313" key="2">
    <source>
        <dbReference type="Proteomes" id="UP000190037"/>
    </source>
</evidence>
<proteinExistence type="predicted"/>
<name>A0A1T3P4Z7_9ACTN</name>
<sequence>MSLLVYAVEAGPDSTSVGDDLVHAFCCDPDLGLCGEDLSGTSWAADDDIDCVVCADLEEAGWPCDPDCPRVS</sequence>
<dbReference type="Proteomes" id="UP000190037">
    <property type="component" value="Unassembled WGS sequence"/>
</dbReference>
<reference evidence="1 2" key="1">
    <citation type="submission" date="2017-03" db="EMBL/GenBank/DDBJ databases">
        <title>Draft genome sequence of Streptomyces scabrisporus NF3, endophyte isolated from Amphipterygium adstringens.</title>
        <authorList>
            <person name="Vazquez M."/>
            <person name="Ceapa C.D."/>
            <person name="Rodriguez Luna D."/>
            <person name="Sanchez Esquivel S."/>
        </authorList>
    </citation>
    <scope>NUCLEOTIDE SEQUENCE [LARGE SCALE GENOMIC DNA]</scope>
    <source>
        <strain evidence="1 2">NF3</strain>
    </source>
</reference>
<gene>
    <name evidence="1" type="ORF">B4N89_27520</name>
</gene>
<organism evidence="1 2">
    <name type="scientific">Embleya scabrispora</name>
    <dbReference type="NCBI Taxonomy" id="159449"/>
    <lineage>
        <taxon>Bacteria</taxon>
        <taxon>Bacillati</taxon>
        <taxon>Actinomycetota</taxon>
        <taxon>Actinomycetes</taxon>
        <taxon>Kitasatosporales</taxon>
        <taxon>Streptomycetaceae</taxon>
        <taxon>Embleya</taxon>
    </lineage>
</organism>
<dbReference type="STRING" id="159449.B4N89_27520"/>
<dbReference type="RefSeq" id="WP_078978470.1">
    <property type="nucleotide sequence ID" value="NZ_MWQN01000001.1"/>
</dbReference>
<accession>A0A1T3P4Z7</accession>
<dbReference type="OrthoDB" id="4335326at2"/>